<feature type="region of interest" description="Disordered" evidence="6">
    <location>
        <begin position="107"/>
        <end position="128"/>
    </location>
</feature>
<feature type="region of interest" description="Disordered" evidence="6">
    <location>
        <begin position="184"/>
        <end position="220"/>
    </location>
</feature>
<comment type="subcellular location">
    <subcellularLocation>
        <location evidence="5">Nucleus</location>
    </subcellularLocation>
</comment>
<feature type="compositionally biased region" description="Basic residues" evidence="6">
    <location>
        <begin position="305"/>
        <end position="314"/>
    </location>
</feature>
<evidence type="ECO:0000313" key="9">
    <source>
        <dbReference type="EMBL" id="PYH85090.1"/>
    </source>
</evidence>
<dbReference type="Gene3D" id="3.30.160.60">
    <property type="entry name" value="Classic Zinc Finger"/>
    <property type="match status" value="1"/>
</dbReference>
<keyword evidence="10" id="KW-1185">Reference proteome</keyword>
<keyword evidence="2 5" id="KW-0371">Homeobox</keyword>
<dbReference type="GO" id="GO:0006355">
    <property type="term" value="P:regulation of DNA-templated transcription"/>
    <property type="evidence" value="ECO:0007669"/>
    <property type="project" value="InterPro"/>
</dbReference>
<dbReference type="InterPro" id="IPR050224">
    <property type="entry name" value="TALE_homeobox"/>
</dbReference>
<dbReference type="AlphaFoldDB" id="A0A319CKL3"/>
<feature type="DNA-binding region" description="Homeobox" evidence="5">
    <location>
        <begin position="123"/>
        <end position="185"/>
    </location>
</feature>
<dbReference type="STRING" id="1448315.A0A319CKL3"/>
<keyword evidence="1 5" id="KW-0238">DNA-binding</keyword>
<evidence type="ECO:0000256" key="4">
    <source>
        <dbReference type="PROSITE-ProRule" id="PRU00042"/>
    </source>
</evidence>
<dbReference type="InterPro" id="IPR013087">
    <property type="entry name" value="Znf_C2H2_type"/>
</dbReference>
<gene>
    <name evidence="9" type="ORF">BO82DRAFT_199151</name>
</gene>
<dbReference type="Proteomes" id="UP000248340">
    <property type="component" value="Unassembled WGS sequence"/>
</dbReference>
<feature type="domain" description="Homeobox" evidence="7">
    <location>
        <begin position="121"/>
        <end position="184"/>
    </location>
</feature>
<keyword evidence="3 5" id="KW-0539">Nucleus</keyword>
<dbReference type="PROSITE" id="PS50071">
    <property type="entry name" value="HOMEOBOX_2"/>
    <property type="match status" value="1"/>
</dbReference>
<reference evidence="9 10" key="1">
    <citation type="submission" date="2016-12" db="EMBL/GenBank/DDBJ databases">
        <title>The genomes of Aspergillus section Nigri reveals drivers in fungal speciation.</title>
        <authorList>
            <consortium name="DOE Joint Genome Institute"/>
            <person name="Vesth T.C."/>
            <person name="Nybo J."/>
            <person name="Theobald S."/>
            <person name="Brandl J."/>
            <person name="Frisvad J.C."/>
            <person name="Nielsen K.F."/>
            <person name="Lyhne E.K."/>
            <person name="Kogle M.E."/>
            <person name="Kuo A."/>
            <person name="Riley R."/>
            <person name="Clum A."/>
            <person name="Nolan M."/>
            <person name="Lipzen A."/>
            <person name="Salamov A."/>
            <person name="Henrissat B."/>
            <person name="Wiebenga A."/>
            <person name="De Vries R.P."/>
            <person name="Grigoriev I.V."/>
            <person name="Mortensen U.H."/>
            <person name="Andersen M.R."/>
            <person name="Baker S.E."/>
        </authorList>
    </citation>
    <scope>NUCLEOTIDE SEQUENCE [LARGE SCALE GENOMIC DNA]</scope>
    <source>
        <strain evidence="9 10">CBS 121591</strain>
    </source>
</reference>
<sequence>MAEDLSGPPKYCSDVLDLPPLDPPVSVAESEASLHLYDSLLSANLSFPTASLPPAGPFEICPVCYEHVSLASACSCWELFSDTNFAQSAPEAGQFLHISHDIAASNDSHAADDFRSSGGRSRRKKKYHRLSKEAVTALRSWLYNHQDYPYPTKEEKDALHQQTGLHQAQISDWFSNARRRTLVRGSASQAVGQPAPAADHSLQSPMERWKNSPPGSEAAATSDIMRALDSIEHPDEDEESAGDPASQYAWSSHSSSSSFVVGAPSISTLGYSHSSGSDASLGHHTHYQPVRRPPTPMNGRLSLSGRRHRRRQKPPRPNDFQAHRQTREDRPYQCTFCTDSFRAKYDWERHEKTLHLPVDLWRCAPDGGIVAVDGTRTCVFCQAPDPETGHLLDRHDYFACQSRADGQRTFSRKDHLRQHLKLTHSAEYHSGIMDGWRASRTIVSRCGLCDATFATWKERADHVGAHFKNGADMAEWKGDWGFAPDVQRLVENAMPPYLLGHERRTMDPWKSSVALLEGSVPEQEDTLGFSYMSIGNDIPNAFNRYTDLRRALIDYIHSETAAGICPTDERLQQVARQFSYGGNDPLDQTYADYDPLWLEAVKQEAGLGSKPFVPETQ</sequence>
<accession>A0A319CKL3</accession>
<protein>
    <recommendedName>
        <fullName evidence="11">Homeobox and C2H2 transcription factor</fullName>
    </recommendedName>
</protein>
<evidence type="ECO:0000256" key="5">
    <source>
        <dbReference type="PROSITE-ProRule" id="PRU00108"/>
    </source>
</evidence>
<feature type="region of interest" description="Disordered" evidence="6">
    <location>
        <begin position="272"/>
        <end position="327"/>
    </location>
</feature>
<dbReference type="EMBL" id="KZ821681">
    <property type="protein sequence ID" value="PYH85090.1"/>
    <property type="molecule type" value="Genomic_DNA"/>
</dbReference>
<dbReference type="OrthoDB" id="5399138at2759"/>
<dbReference type="SMART" id="SM00389">
    <property type="entry name" value="HOX"/>
    <property type="match status" value="1"/>
</dbReference>
<dbReference type="SMART" id="SM00355">
    <property type="entry name" value="ZnF_C2H2"/>
    <property type="match status" value="3"/>
</dbReference>
<evidence type="ECO:0000256" key="3">
    <source>
        <dbReference type="ARBA" id="ARBA00023242"/>
    </source>
</evidence>
<dbReference type="Pfam" id="PF05920">
    <property type="entry name" value="Homeobox_KN"/>
    <property type="match status" value="1"/>
</dbReference>
<dbReference type="CDD" id="cd00086">
    <property type="entry name" value="homeodomain"/>
    <property type="match status" value="1"/>
</dbReference>
<dbReference type="InterPro" id="IPR001356">
    <property type="entry name" value="HD"/>
</dbReference>
<dbReference type="SUPFAM" id="SSF46689">
    <property type="entry name" value="Homeodomain-like"/>
    <property type="match status" value="1"/>
</dbReference>
<feature type="domain" description="C2H2-type" evidence="8">
    <location>
        <begin position="332"/>
        <end position="355"/>
    </location>
</feature>
<evidence type="ECO:0000256" key="6">
    <source>
        <dbReference type="SAM" id="MobiDB-lite"/>
    </source>
</evidence>
<evidence type="ECO:0000256" key="2">
    <source>
        <dbReference type="ARBA" id="ARBA00023155"/>
    </source>
</evidence>
<evidence type="ECO:0008006" key="11">
    <source>
        <dbReference type="Google" id="ProtNLM"/>
    </source>
</evidence>
<dbReference type="GO" id="GO:0008270">
    <property type="term" value="F:zinc ion binding"/>
    <property type="evidence" value="ECO:0007669"/>
    <property type="project" value="UniProtKB-KW"/>
</dbReference>
<dbReference type="InterPro" id="IPR009057">
    <property type="entry name" value="Homeodomain-like_sf"/>
</dbReference>
<name>A0A319CKL3_9EURO</name>
<keyword evidence="4" id="KW-0479">Metal-binding</keyword>
<evidence type="ECO:0000259" key="7">
    <source>
        <dbReference type="PROSITE" id="PS50071"/>
    </source>
</evidence>
<dbReference type="PROSITE" id="PS00028">
    <property type="entry name" value="ZINC_FINGER_C2H2_1"/>
    <property type="match status" value="1"/>
</dbReference>
<dbReference type="GeneID" id="37133329"/>
<dbReference type="RefSeq" id="XP_025495290.1">
    <property type="nucleotide sequence ID" value="XM_025630588.1"/>
</dbReference>
<feature type="domain" description="C2H2-type" evidence="8">
    <location>
        <begin position="398"/>
        <end position="429"/>
    </location>
</feature>
<dbReference type="VEuPathDB" id="FungiDB:BO82DRAFT_199151"/>
<dbReference type="GO" id="GO:0003677">
    <property type="term" value="F:DNA binding"/>
    <property type="evidence" value="ECO:0007669"/>
    <property type="project" value="UniProtKB-UniRule"/>
</dbReference>
<keyword evidence="4" id="KW-0862">Zinc</keyword>
<evidence type="ECO:0000259" key="8">
    <source>
        <dbReference type="PROSITE" id="PS50157"/>
    </source>
</evidence>
<evidence type="ECO:0000256" key="1">
    <source>
        <dbReference type="ARBA" id="ARBA00023125"/>
    </source>
</evidence>
<dbReference type="Gene3D" id="1.10.10.60">
    <property type="entry name" value="Homeodomain-like"/>
    <property type="match status" value="1"/>
</dbReference>
<dbReference type="PANTHER" id="PTHR11850">
    <property type="entry name" value="HOMEOBOX PROTEIN TRANSCRIPTION FACTORS"/>
    <property type="match status" value="1"/>
</dbReference>
<dbReference type="PROSITE" id="PS50157">
    <property type="entry name" value="ZINC_FINGER_C2H2_2"/>
    <property type="match status" value="2"/>
</dbReference>
<dbReference type="InterPro" id="IPR008422">
    <property type="entry name" value="KN_HD"/>
</dbReference>
<organism evidence="9 10">
    <name type="scientific">Aspergillus uvarum CBS 121591</name>
    <dbReference type="NCBI Taxonomy" id="1448315"/>
    <lineage>
        <taxon>Eukaryota</taxon>
        <taxon>Fungi</taxon>
        <taxon>Dikarya</taxon>
        <taxon>Ascomycota</taxon>
        <taxon>Pezizomycotina</taxon>
        <taxon>Eurotiomycetes</taxon>
        <taxon>Eurotiomycetidae</taxon>
        <taxon>Eurotiales</taxon>
        <taxon>Aspergillaceae</taxon>
        <taxon>Aspergillus</taxon>
        <taxon>Aspergillus subgen. Circumdati</taxon>
    </lineage>
</organism>
<dbReference type="GO" id="GO:0005634">
    <property type="term" value="C:nucleus"/>
    <property type="evidence" value="ECO:0007669"/>
    <property type="project" value="UniProtKB-SubCell"/>
</dbReference>
<proteinExistence type="predicted"/>
<evidence type="ECO:0000313" key="10">
    <source>
        <dbReference type="Proteomes" id="UP000248340"/>
    </source>
</evidence>
<keyword evidence="4" id="KW-0863">Zinc-finger</keyword>